<feature type="compositionally biased region" description="Basic residues" evidence="1">
    <location>
        <begin position="1"/>
        <end position="12"/>
    </location>
</feature>
<feature type="non-terminal residue" evidence="2">
    <location>
        <position position="560"/>
    </location>
</feature>
<feature type="compositionally biased region" description="Basic and acidic residues" evidence="1">
    <location>
        <begin position="154"/>
        <end position="171"/>
    </location>
</feature>
<feature type="compositionally biased region" description="Basic and acidic residues" evidence="1">
    <location>
        <begin position="325"/>
        <end position="336"/>
    </location>
</feature>
<dbReference type="EC" id="6.3.4.2" evidence="2"/>
<feature type="compositionally biased region" description="Basic residues" evidence="1">
    <location>
        <begin position="57"/>
        <end position="69"/>
    </location>
</feature>
<dbReference type="AlphaFoldDB" id="A0A6J4U8E0"/>
<feature type="compositionally biased region" description="Pro residues" evidence="1">
    <location>
        <begin position="505"/>
        <end position="519"/>
    </location>
</feature>
<keyword evidence="2" id="KW-0436">Ligase</keyword>
<gene>
    <name evidence="2" type="ORF">AVDCRST_MAG73-1999</name>
</gene>
<protein>
    <submittedName>
        <fullName evidence="2">CTP synthase</fullName>
        <ecNumber evidence="2">6.3.4.2</ecNumber>
    </submittedName>
</protein>
<evidence type="ECO:0000313" key="2">
    <source>
        <dbReference type="EMBL" id="CAA9541649.1"/>
    </source>
</evidence>
<accession>A0A6J4U8E0</accession>
<feature type="compositionally biased region" description="Low complexity" evidence="1">
    <location>
        <begin position="373"/>
        <end position="382"/>
    </location>
</feature>
<feature type="compositionally biased region" description="Basic residues" evidence="1">
    <location>
        <begin position="383"/>
        <end position="399"/>
    </location>
</feature>
<feature type="compositionally biased region" description="Basic residues" evidence="1">
    <location>
        <begin position="521"/>
        <end position="536"/>
    </location>
</feature>
<feature type="compositionally biased region" description="Basic and acidic residues" evidence="1">
    <location>
        <begin position="402"/>
        <end position="431"/>
    </location>
</feature>
<feature type="compositionally biased region" description="Basic residues" evidence="1">
    <location>
        <begin position="172"/>
        <end position="184"/>
    </location>
</feature>
<feature type="compositionally biased region" description="Basic and acidic residues" evidence="1">
    <location>
        <begin position="185"/>
        <end position="197"/>
    </location>
</feature>
<feature type="compositionally biased region" description="Basic and acidic residues" evidence="1">
    <location>
        <begin position="108"/>
        <end position="128"/>
    </location>
</feature>
<feature type="compositionally biased region" description="Low complexity" evidence="1">
    <location>
        <begin position="267"/>
        <end position="281"/>
    </location>
</feature>
<feature type="non-terminal residue" evidence="2">
    <location>
        <position position="1"/>
    </location>
</feature>
<sequence>AQVHLRHRRRGLLGREGDHHRLDRAGDQEPGRQRLDHEAGPVPQRRPGHDVALPARRGLRHRRRGRNRPRPGALRALHRREPVPRLERHHRPSLLGGDRQGAAGRLPGRHDPGHPPHHQRDQAPDPPRHPSARVRRGDLRSRRHGRRHRGPGLHRGDPPDAARGRAGERALHPRHPAARDRRHRRAEDQTDPAERARATLGRHPTGRDRLPGRPGDPGGDEGEDRPLLRRRPGSGGGDADRVHHLRGAADPGRKRPRRLHRPPPGVGRPRPGSGRVAGPGRTHQAAPEDGSDRPGRQVRRPARRLHERHRVLDPRRVGPRRQRRGGVDQLRDRDPGRTGAGAAPRLRRRRAGRLWAARDRGQGRRVPLRPRARAAVPGVVLRPAHRGDRRRAQRLRPNRRQLLGDRPRNAAPGDRPDAGPARGRDGRHDAPRPLALPPGAGHQSGRRLRRGHRVRAPPAPVRGQQRVPGGAGRGRADRQRLLAGRHPGRDHGAARPPLFRRRPVPPRVPLSPNPAPSPVPRLRRRRQRHPAGRRPTRLAAGRSAGRGGPLRAGAGGDERL</sequence>
<feature type="compositionally biased region" description="Basic residues" evidence="1">
    <location>
        <begin position="141"/>
        <end position="152"/>
    </location>
</feature>
<feature type="compositionally biased region" description="Gly residues" evidence="1">
    <location>
        <begin position="544"/>
        <end position="560"/>
    </location>
</feature>
<name>A0A6J4U8E0_9BACT</name>
<evidence type="ECO:0000256" key="1">
    <source>
        <dbReference type="SAM" id="MobiDB-lite"/>
    </source>
</evidence>
<reference evidence="2" key="1">
    <citation type="submission" date="2020-02" db="EMBL/GenBank/DDBJ databases">
        <authorList>
            <person name="Meier V. D."/>
        </authorList>
    </citation>
    <scope>NUCLEOTIDE SEQUENCE</scope>
    <source>
        <strain evidence="2">AVDCRST_MAG73</strain>
    </source>
</reference>
<proteinExistence type="predicted"/>
<feature type="compositionally biased region" description="Basic and acidic residues" evidence="1">
    <location>
        <begin position="13"/>
        <end position="39"/>
    </location>
</feature>
<feature type="compositionally biased region" description="Basic residues" evidence="1">
    <location>
        <begin position="444"/>
        <end position="455"/>
    </location>
</feature>
<feature type="region of interest" description="Disordered" evidence="1">
    <location>
        <begin position="1"/>
        <end position="560"/>
    </location>
</feature>
<dbReference type="EMBL" id="CADCWE010000125">
    <property type="protein sequence ID" value="CAA9541649.1"/>
    <property type="molecule type" value="Genomic_DNA"/>
</dbReference>
<feature type="compositionally biased region" description="Basic residues" evidence="1">
    <location>
        <begin position="296"/>
        <end position="309"/>
    </location>
</feature>
<organism evidence="2">
    <name type="scientific">uncultured Thermomicrobiales bacterium</name>
    <dbReference type="NCBI Taxonomy" id="1645740"/>
    <lineage>
        <taxon>Bacteria</taxon>
        <taxon>Pseudomonadati</taxon>
        <taxon>Thermomicrobiota</taxon>
        <taxon>Thermomicrobia</taxon>
        <taxon>Thermomicrobiales</taxon>
        <taxon>environmental samples</taxon>
    </lineage>
</organism>
<dbReference type="GO" id="GO:0003883">
    <property type="term" value="F:CTP synthase activity"/>
    <property type="evidence" value="ECO:0007669"/>
    <property type="project" value="UniProtKB-EC"/>
</dbReference>